<feature type="region of interest" description="Disordered" evidence="1">
    <location>
        <begin position="64"/>
        <end position="84"/>
    </location>
</feature>
<dbReference type="Proteomes" id="UP000092600">
    <property type="component" value="Unassembled WGS sequence"/>
</dbReference>
<protein>
    <submittedName>
        <fullName evidence="2">Uncharacterized protein</fullName>
    </submittedName>
</protein>
<comment type="caution">
    <text evidence="2">The sequence shown here is derived from an EMBL/GenBank/DDBJ whole genome shotgun (WGS) entry which is preliminary data.</text>
</comment>
<accession>A0A199URZ7</accession>
<proteinExistence type="predicted"/>
<dbReference type="AlphaFoldDB" id="A0A199URZ7"/>
<evidence type="ECO:0000256" key="1">
    <source>
        <dbReference type="SAM" id="MobiDB-lite"/>
    </source>
</evidence>
<evidence type="ECO:0000313" key="3">
    <source>
        <dbReference type="Proteomes" id="UP000092600"/>
    </source>
</evidence>
<dbReference type="EMBL" id="LSRQ01005452">
    <property type="protein sequence ID" value="OAY67578.1"/>
    <property type="molecule type" value="Genomic_DNA"/>
</dbReference>
<name>A0A199URZ7_ANACO</name>
<gene>
    <name evidence="2" type="ORF">ACMD2_26598</name>
</gene>
<reference evidence="2 3" key="1">
    <citation type="journal article" date="2016" name="DNA Res.">
        <title>The draft genome of MD-2 pineapple using hybrid error correction of long reads.</title>
        <authorList>
            <person name="Redwan R.M."/>
            <person name="Saidin A."/>
            <person name="Kumar S.V."/>
        </authorList>
    </citation>
    <scope>NUCLEOTIDE SEQUENCE [LARGE SCALE GENOMIC DNA]</scope>
    <source>
        <strain evidence="3">cv. MD2</strain>
        <tissue evidence="2">Leaf</tissue>
    </source>
</reference>
<evidence type="ECO:0000313" key="2">
    <source>
        <dbReference type="EMBL" id="OAY67578.1"/>
    </source>
</evidence>
<organism evidence="2 3">
    <name type="scientific">Ananas comosus</name>
    <name type="common">Pineapple</name>
    <name type="synonym">Ananas ananas</name>
    <dbReference type="NCBI Taxonomy" id="4615"/>
    <lineage>
        <taxon>Eukaryota</taxon>
        <taxon>Viridiplantae</taxon>
        <taxon>Streptophyta</taxon>
        <taxon>Embryophyta</taxon>
        <taxon>Tracheophyta</taxon>
        <taxon>Spermatophyta</taxon>
        <taxon>Magnoliopsida</taxon>
        <taxon>Liliopsida</taxon>
        <taxon>Poales</taxon>
        <taxon>Bromeliaceae</taxon>
        <taxon>Bromelioideae</taxon>
        <taxon>Ananas</taxon>
    </lineage>
</organism>
<sequence>MLIRNSSARFFTRSVSKESPEKRTSFSDSVAQQRKKFSTLHSHQIIAKHRYKHSQLETNNPLLPPISPAENAHHPRGPGCSSASASSFNLIQEHVSLSNANASDENFPAPRCPRSLGSTSPPYMITYFPILEVQNTLRGLGLLPVVSTGSHFSLTRSKQCTSSSSAPENP</sequence>